<dbReference type="AlphaFoldDB" id="A0AAD7HTR1"/>
<dbReference type="EMBL" id="JARJLG010000208">
    <property type="protein sequence ID" value="KAJ7727981.1"/>
    <property type="molecule type" value="Genomic_DNA"/>
</dbReference>
<name>A0AAD7HTR1_9AGAR</name>
<organism evidence="2 3">
    <name type="scientific">Mycena maculata</name>
    <dbReference type="NCBI Taxonomy" id="230809"/>
    <lineage>
        <taxon>Eukaryota</taxon>
        <taxon>Fungi</taxon>
        <taxon>Dikarya</taxon>
        <taxon>Basidiomycota</taxon>
        <taxon>Agaricomycotina</taxon>
        <taxon>Agaricomycetes</taxon>
        <taxon>Agaricomycetidae</taxon>
        <taxon>Agaricales</taxon>
        <taxon>Marasmiineae</taxon>
        <taxon>Mycenaceae</taxon>
        <taxon>Mycena</taxon>
    </lineage>
</organism>
<protein>
    <submittedName>
        <fullName evidence="2">Uncharacterized protein</fullName>
    </submittedName>
</protein>
<dbReference type="Proteomes" id="UP001215280">
    <property type="component" value="Unassembled WGS sequence"/>
</dbReference>
<evidence type="ECO:0000313" key="3">
    <source>
        <dbReference type="Proteomes" id="UP001215280"/>
    </source>
</evidence>
<reference evidence="2" key="1">
    <citation type="submission" date="2023-03" db="EMBL/GenBank/DDBJ databases">
        <title>Massive genome expansion in bonnet fungi (Mycena s.s.) driven by repeated elements and novel gene families across ecological guilds.</title>
        <authorList>
            <consortium name="Lawrence Berkeley National Laboratory"/>
            <person name="Harder C.B."/>
            <person name="Miyauchi S."/>
            <person name="Viragh M."/>
            <person name="Kuo A."/>
            <person name="Thoen E."/>
            <person name="Andreopoulos B."/>
            <person name="Lu D."/>
            <person name="Skrede I."/>
            <person name="Drula E."/>
            <person name="Henrissat B."/>
            <person name="Morin E."/>
            <person name="Kohler A."/>
            <person name="Barry K."/>
            <person name="LaButti K."/>
            <person name="Morin E."/>
            <person name="Salamov A."/>
            <person name="Lipzen A."/>
            <person name="Mereny Z."/>
            <person name="Hegedus B."/>
            <person name="Baldrian P."/>
            <person name="Stursova M."/>
            <person name="Weitz H."/>
            <person name="Taylor A."/>
            <person name="Grigoriev I.V."/>
            <person name="Nagy L.G."/>
            <person name="Martin F."/>
            <person name="Kauserud H."/>
        </authorList>
    </citation>
    <scope>NUCLEOTIDE SEQUENCE</scope>
    <source>
        <strain evidence="2">CBHHK188m</strain>
    </source>
</reference>
<sequence>MTTGLPVLKKWFPWDIHSNGDPFRGDSHLFDGTAWYLQRGTTISLAAVAPILSPHNGEHADDDEPRLLAGTQTLKHLGFTKSVQAPKRLKDITPNNVEVESLPPKAEDSDSGVDVSPSAKQKQKQAKKQRGKKKEKTDGWIWLESLTRGQNLGADKMAEYKTEIQWFCAEAEMYRWLEQYERKHAELMRVIERFRHYGEVWMRLADCEEERNSWPNHVATFARMQTAMYNQLEHNMKSSNGWMIWIYIEHTRISSSSCLSYVIQSETLFLPTRRVFYRLRLPPVLENRVGGVIELVVVAQPPHLYPLRFGRTEAPVHTTSGSRPSRGRRQVALHEHARMVGARNAKDERKGKVQRPLPLHAHLFPVQFNLCGKDRTQLHQYIASSDISDNALDPQEACRATHVTHAQGAGRHQGRRIRGHGVTVSLWEREWEEERHAREQGTDTDEGAHNEHVCSA</sequence>
<proteinExistence type="predicted"/>
<gene>
    <name evidence="2" type="ORF">DFH07DRAFT_782310</name>
</gene>
<accession>A0AAD7HTR1</accession>
<evidence type="ECO:0000313" key="2">
    <source>
        <dbReference type="EMBL" id="KAJ7727981.1"/>
    </source>
</evidence>
<feature type="region of interest" description="Disordered" evidence="1">
    <location>
        <begin position="89"/>
        <end position="135"/>
    </location>
</feature>
<evidence type="ECO:0000256" key="1">
    <source>
        <dbReference type="SAM" id="MobiDB-lite"/>
    </source>
</evidence>
<feature type="region of interest" description="Disordered" evidence="1">
    <location>
        <begin position="433"/>
        <end position="456"/>
    </location>
</feature>
<keyword evidence="3" id="KW-1185">Reference proteome</keyword>
<feature type="compositionally biased region" description="Basic residues" evidence="1">
    <location>
        <begin position="121"/>
        <end position="134"/>
    </location>
</feature>
<comment type="caution">
    <text evidence="2">The sequence shown here is derived from an EMBL/GenBank/DDBJ whole genome shotgun (WGS) entry which is preliminary data.</text>
</comment>